<evidence type="ECO:0000256" key="1">
    <source>
        <dbReference type="ARBA" id="ARBA00004651"/>
    </source>
</evidence>
<evidence type="ECO:0000313" key="8">
    <source>
        <dbReference type="Proteomes" id="UP000035287"/>
    </source>
</evidence>
<dbReference type="InterPro" id="IPR050833">
    <property type="entry name" value="Poly_Biosynth_Transport"/>
</dbReference>
<dbReference type="PATRIC" id="fig|1348774.3.peg.2000"/>
<protein>
    <submittedName>
        <fullName evidence="7">Uncharacterized protein</fullName>
    </submittedName>
</protein>
<keyword evidence="8" id="KW-1185">Reference proteome</keyword>
<gene>
    <name evidence="7" type="ORF">AB433_09535</name>
</gene>
<dbReference type="PANTHER" id="PTHR30250:SF10">
    <property type="entry name" value="LIPOPOLYSACCHARIDE BIOSYNTHESIS PROTEIN WZXC"/>
    <property type="match status" value="1"/>
</dbReference>
<accession>A0A0G3XHT1</accession>
<comment type="subcellular location">
    <subcellularLocation>
        <location evidence="1">Cell membrane</location>
        <topology evidence="1">Multi-pass membrane protein</topology>
    </subcellularLocation>
</comment>
<keyword evidence="6" id="KW-0472">Membrane</keyword>
<dbReference type="STRING" id="1348774.AB433_09535"/>
<keyword evidence="4" id="KW-0812">Transmembrane</keyword>
<dbReference type="Pfam" id="PF13440">
    <property type="entry name" value="Polysacc_synt_3"/>
    <property type="match status" value="1"/>
</dbReference>
<evidence type="ECO:0000256" key="4">
    <source>
        <dbReference type="ARBA" id="ARBA00022692"/>
    </source>
</evidence>
<evidence type="ECO:0000256" key="5">
    <source>
        <dbReference type="ARBA" id="ARBA00022989"/>
    </source>
</evidence>
<keyword evidence="5" id="KW-1133">Transmembrane helix</keyword>
<evidence type="ECO:0000256" key="6">
    <source>
        <dbReference type="ARBA" id="ARBA00023136"/>
    </source>
</evidence>
<dbReference type="EMBL" id="CP011770">
    <property type="protein sequence ID" value="AKM10159.1"/>
    <property type="molecule type" value="Genomic_DNA"/>
</dbReference>
<proteinExistence type="inferred from homology"/>
<dbReference type="Proteomes" id="UP000035287">
    <property type="component" value="Chromosome"/>
</dbReference>
<evidence type="ECO:0000313" key="7">
    <source>
        <dbReference type="EMBL" id="AKM10159.1"/>
    </source>
</evidence>
<dbReference type="GO" id="GO:0005886">
    <property type="term" value="C:plasma membrane"/>
    <property type="evidence" value="ECO:0007669"/>
    <property type="project" value="UniProtKB-SubCell"/>
</dbReference>
<sequence length="465" mass="49354">MDLLVRTGGQFVITVILARLLDPRDFGLWAMAMILSIMATTLIATGISTSLLRNHNSTAEEESTLMWLGCLASIVLAGAIYLLADPISSFFGQGSLSHLIALAACTVIIAAPSTVPTAILTRELRFGKMAIVSILSVMAGGVIGIGMARAGRGAEAFAGMAIAMALVQTTGLLIAARWWPRGFRLSAAREALHFGKWMSMSAGLEMAYTQGTTALLGRIYGAGDVGLFGRAYSLQQTVQTLISGLVGRMAMPVFAANGHDRDRMRRGMELALRLTMLINLPAMIGLALVADLIIDVLYGSKWASAAPLLSIIAIGGALFPLNLLNVQLLAATGHGRAFFRLELLKKTFGFTAIAIASQIGLLYMAGALTLASLFSVYANSRQTDALIGYPLVRQLRDLSDLLMPIFALVASVLLLRSFTTMQPVTELIACVILGAATYFAVGFIARATSFKNLESSVLTALRAAS</sequence>
<evidence type="ECO:0000256" key="3">
    <source>
        <dbReference type="ARBA" id="ARBA00022475"/>
    </source>
</evidence>
<evidence type="ECO:0000256" key="2">
    <source>
        <dbReference type="ARBA" id="ARBA00007430"/>
    </source>
</evidence>
<reference evidence="7 8" key="1">
    <citation type="submission" date="2015-06" db="EMBL/GenBank/DDBJ databases">
        <authorList>
            <person name="Zeng Y."/>
            <person name="Huang Y."/>
        </authorList>
    </citation>
    <scope>NUCLEOTIDE SEQUENCE [LARGE SCALE GENOMIC DNA]</scope>
    <source>
        <strain evidence="7 8">PQ-2</strain>
    </source>
</reference>
<organism evidence="7 8">
    <name type="scientific">Croceicoccus naphthovorans</name>
    <dbReference type="NCBI Taxonomy" id="1348774"/>
    <lineage>
        <taxon>Bacteria</taxon>
        <taxon>Pseudomonadati</taxon>
        <taxon>Pseudomonadota</taxon>
        <taxon>Alphaproteobacteria</taxon>
        <taxon>Sphingomonadales</taxon>
        <taxon>Erythrobacteraceae</taxon>
        <taxon>Croceicoccus</taxon>
    </lineage>
</organism>
<dbReference type="KEGG" id="cna:AB433_09535"/>
<comment type="similarity">
    <text evidence="2">Belongs to the polysaccharide synthase family.</text>
</comment>
<dbReference type="PANTHER" id="PTHR30250">
    <property type="entry name" value="PST FAMILY PREDICTED COLANIC ACID TRANSPORTER"/>
    <property type="match status" value="1"/>
</dbReference>
<name>A0A0G3XHT1_9SPHN</name>
<dbReference type="CDD" id="cd13127">
    <property type="entry name" value="MATE_tuaB_like"/>
    <property type="match status" value="1"/>
</dbReference>
<dbReference type="AlphaFoldDB" id="A0A0G3XHT1"/>
<keyword evidence="3" id="KW-1003">Cell membrane</keyword>